<feature type="compositionally biased region" description="Basic residues" evidence="1">
    <location>
        <begin position="226"/>
        <end position="243"/>
    </location>
</feature>
<feature type="compositionally biased region" description="Polar residues" evidence="1">
    <location>
        <begin position="171"/>
        <end position="190"/>
    </location>
</feature>
<reference evidence="2 3" key="1">
    <citation type="journal article" date="2023" name="Plants (Basel)">
        <title>Bridging the Gap: Combining Genomics and Transcriptomics Approaches to Understand Stylosanthes scabra, an Orphan Legume from the Brazilian Caatinga.</title>
        <authorList>
            <person name="Ferreira-Neto J.R.C."/>
            <person name="da Silva M.D."/>
            <person name="Binneck E."/>
            <person name="de Melo N.F."/>
            <person name="da Silva R.H."/>
            <person name="de Melo A.L.T.M."/>
            <person name="Pandolfi V."/>
            <person name="Bustamante F.O."/>
            <person name="Brasileiro-Vidal A.C."/>
            <person name="Benko-Iseppon A.M."/>
        </authorList>
    </citation>
    <scope>NUCLEOTIDE SEQUENCE [LARGE SCALE GENOMIC DNA]</scope>
    <source>
        <tissue evidence="2">Leaves</tissue>
    </source>
</reference>
<feature type="compositionally biased region" description="Acidic residues" evidence="1">
    <location>
        <begin position="75"/>
        <end position="87"/>
    </location>
</feature>
<feature type="compositionally biased region" description="Basic and acidic residues" evidence="1">
    <location>
        <begin position="144"/>
        <end position="157"/>
    </location>
</feature>
<feature type="compositionally biased region" description="Acidic residues" evidence="1">
    <location>
        <begin position="281"/>
        <end position="292"/>
    </location>
</feature>
<feature type="region of interest" description="Disordered" evidence="1">
    <location>
        <begin position="57"/>
        <end position="292"/>
    </location>
</feature>
<feature type="compositionally biased region" description="Low complexity" evidence="1">
    <location>
        <begin position="192"/>
        <end position="202"/>
    </location>
</feature>
<organism evidence="2 3">
    <name type="scientific">Stylosanthes scabra</name>
    <dbReference type="NCBI Taxonomy" id="79078"/>
    <lineage>
        <taxon>Eukaryota</taxon>
        <taxon>Viridiplantae</taxon>
        <taxon>Streptophyta</taxon>
        <taxon>Embryophyta</taxon>
        <taxon>Tracheophyta</taxon>
        <taxon>Spermatophyta</taxon>
        <taxon>Magnoliopsida</taxon>
        <taxon>eudicotyledons</taxon>
        <taxon>Gunneridae</taxon>
        <taxon>Pentapetalae</taxon>
        <taxon>rosids</taxon>
        <taxon>fabids</taxon>
        <taxon>Fabales</taxon>
        <taxon>Fabaceae</taxon>
        <taxon>Papilionoideae</taxon>
        <taxon>50 kb inversion clade</taxon>
        <taxon>dalbergioids sensu lato</taxon>
        <taxon>Dalbergieae</taxon>
        <taxon>Pterocarpus clade</taxon>
        <taxon>Stylosanthes</taxon>
    </lineage>
</organism>
<feature type="compositionally biased region" description="Basic and acidic residues" evidence="1">
    <location>
        <begin position="103"/>
        <end position="129"/>
    </location>
</feature>
<evidence type="ECO:0000313" key="2">
    <source>
        <dbReference type="EMBL" id="MED6108754.1"/>
    </source>
</evidence>
<comment type="caution">
    <text evidence="2">The sequence shown here is derived from an EMBL/GenBank/DDBJ whole genome shotgun (WGS) entry which is preliminary data.</text>
</comment>
<name>A0ABU6QBX9_9FABA</name>
<evidence type="ECO:0000256" key="1">
    <source>
        <dbReference type="SAM" id="MobiDB-lite"/>
    </source>
</evidence>
<sequence length="359" mass="40561">MLVSTNAGPTIRVWANIVIGNDESLIFVAEVSCSSVQMKEVPKDPFDVDENEQALAHKIGDDKSNSKGRRIANDNVDEEEGIYDQDAEPARVIMEEEEEESRVEETQRTQSARDEESKIGPGELGRELDNLVNMVANSPTKTNTLEDDRRTDEKLVDQEAPFPEDDVGPITETNNPSSEEGVNSVDNKQVQSEESNSESISIPPGFECVLPQSDTERGDLRDQERGRKRLKHDRGKQTRKKSLKLCDQLKENARKQKDTRREKRKTQIEIREDGKATTELADGDDEIEDSQLEADKTWCVGRRAGLGEVNEDRVKKYLLLRFQEEAESGRNNNQRRSRGRKKSSKEVGVSENFAVDNTL</sequence>
<dbReference type="EMBL" id="JASCZI010000104">
    <property type="protein sequence ID" value="MED6108754.1"/>
    <property type="molecule type" value="Genomic_DNA"/>
</dbReference>
<feature type="region of interest" description="Disordered" evidence="1">
    <location>
        <begin position="322"/>
        <end position="359"/>
    </location>
</feature>
<accession>A0ABU6QBX9</accession>
<feature type="compositionally biased region" description="Basic and acidic residues" evidence="1">
    <location>
        <begin position="247"/>
        <end position="276"/>
    </location>
</feature>
<dbReference type="Proteomes" id="UP001341840">
    <property type="component" value="Unassembled WGS sequence"/>
</dbReference>
<proteinExistence type="predicted"/>
<protein>
    <submittedName>
        <fullName evidence="2">Uncharacterized protein</fullName>
    </submittedName>
</protein>
<feature type="compositionally biased region" description="Basic and acidic residues" evidence="1">
    <location>
        <begin position="214"/>
        <end position="225"/>
    </location>
</feature>
<keyword evidence="3" id="KW-1185">Reference proteome</keyword>
<gene>
    <name evidence="2" type="ORF">PIB30_027164</name>
</gene>
<feature type="compositionally biased region" description="Basic residues" evidence="1">
    <location>
        <begin position="333"/>
        <end position="343"/>
    </location>
</feature>
<evidence type="ECO:0000313" key="3">
    <source>
        <dbReference type="Proteomes" id="UP001341840"/>
    </source>
</evidence>